<comment type="pathway">
    <text evidence="5">Amino-acid biosynthesis.</text>
</comment>
<comment type="similarity">
    <text evidence="1">Belongs to the class-II pyridoxal-phosphate-dependent aminotransferase family. Histidinol-phosphate aminotransferase subfamily.</text>
</comment>
<sequence length="372" mass="39286">MRQIPTLAPLPARLPDSVPFVGPETLERQRGAPFAARLGANENGFGPSPRAIAAMQAEAGEVWKYGDPTNHDLRAAIAAHCGVTPAHVVVGEGIDTLLGLAVRLMVAQGDRVVSSEGGYPTFDFHVTGFGGELLRVPYRDDRQDPQALVARAVEIGARMVYLCNPDNPMGGWHPPEVIEAALAALPDDILLILDEAYAEFAPALPRIDPDDPRVLRMRTFSKAHGMAGARIGWAIGAPVMIRAFDRVRNHFGVNRIAQAGALAALADTAHLDRTVAQVAAARDRIAAIARDNGLTTLPSATNFVAVDCGGDGDFARAVLTALGDRGVFVRMPWVAPQNRCIRVSCGPAGALDAFAEALPHALAMARQGASGG</sequence>
<dbReference type="STRING" id="690417.IC63_13705"/>
<dbReference type="CDD" id="cd00609">
    <property type="entry name" value="AAT_like"/>
    <property type="match status" value="1"/>
</dbReference>
<reference evidence="7 8" key="1">
    <citation type="submission" date="2014-09" db="EMBL/GenBank/DDBJ databases">
        <authorList>
            <person name="McGinnis J.M."/>
            <person name="Wolfgang W.J."/>
        </authorList>
    </citation>
    <scope>NUCLEOTIDE SEQUENCE [LARGE SCALE GENOMIC DNA]</scope>
    <source>
        <strain evidence="7 8">HAMBI 3106</strain>
    </source>
</reference>
<dbReference type="Pfam" id="PF00155">
    <property type="entry name" value="Aminotran_1_2"/>
    <property type="match status" value="1"/>
</dbReference>
<dbReference type="RefSeq" id="WP_036721033.1">
    <property type="nucleotide sequence ID" value="NZ_JRKS01000056.1"/>
</dbReference>
<protein>
    <submittedName>
        <fullName evidence="7">Histidinol-phosphate aminotransferase</fullName>
        <ecNumber evidence="7">2.6.1.9</ecNumber>
    </submittedName>
</protein>
<evidence type="ECO:0000259" key="6">
    <source>
        <dbReference type="Pfam" id="PF00155"/>
    </source>
</evidence>
<reference evidence="7 8" key="2">
    <citation type="submission" date="2014-10" db="EMBL/GenBank/DDBJ databases">
        <title>Paracoccus sanguinis sp. nov., isolated from clinical specimens of New York State patients.</title>
        <authorList>
            <person name="Mingle L.A."/>
            <person name="Cole J.A."/>
            <person name="Lapierre P."/>
            <person name="Musser K.A."/>
        </authorList>
    </citation>
    <scope>NUCLEOTIDE SEQUENCE [LARGE SCALE GENOMIC DNA]</scope>
    <source>
        <strain evidence="7 8">HAMBI 3106</strain>
    </source>
</reference>
<keyword evidence="8" id="KW-1185">Reference proteome</keyword>
<evidence type="ECO:0000256" key="1">
    <source>
        <dbReference type="ARBA" id="ARBA00007970"/>
    </source>
</evidence>
<keyword evidence="3 7" id="KW-0808">Transferase</keyword>
<dbReference type="Proteomes" id="UP000029917">
    <property type="component" value="Unassembled WGS sequence"/>
</dbReference>
<evidence type="ECO:0000313" key="7">
    <source>
        <dbReference type="EMBL" id="KGJ03116.1"/>
    </source>
</evidence>
<evidence type="ECO:0000313" key="8">
    <source>
        <dbReference type="Proteomes" id="UP000029917"/>
    </source>
</evidence>
<evidence type="ECO:0000256" key="5">
    <source>
        <dbReference type="ARBA" id="ARBA00029440"/>
    </source>
</evidence>
<dbReference type="PANTHER" id="PTHR43643:SF3">
    <property type="entry name" value="HISTIDINOL-PHOSPHATE AMINOTRANSFERASE"/>
    <property type="match status" value="1"/>
</dbReference>
<evidence type="ECO:0000256" key="2">
    <source>
        <dbReference type="ARBA" id="ARBA00022576"/>
    </source>
</evidence>
<dbReference type="GO" id="GO:0004400">
    <property type="term" value="F:histidinol-phosphate transaminase activity"/>
    <property type="evidence" value="ECO:0007669"/>
    <property type="project" value="UniProtKB-EC"/>
</dbReference>
<gene>
    <name evidence="7" type="ORF">IC63_13705</name>
</gene>
<dbReference type="AlphaFoldDB" id="A0A099EYQ6"/>
<dbReference type="NCBIfam" id="NF006014">
    <property type="entry name" value="PRK08153.1"/>
    <property type="match status" value="1"/>
</dbReference>
<evidence type="ECO:0000256" key="4">
    <source>
        <dbReference type="ARBA" id="ARBA00022898"/>
    </source>
</evidence>
<dbReference type="InterPro" id="IPR050106">
    <property type="entry name" value="HistidinolP_aminotransfase"/>
</dbReference>
<dbReference type="Gene3D" id="3.40.640.10">
    <property type="entry name" value="Type I PLP-dependent aspartate aminotransferase-like (Major domain)"/>
    <property type="match status" value="1"/>
</dbReference>
<dbReference type="EC" id="2.6.1.9" evidence="7"/>
<dbReference type="InterPro" id="IPR015424">
    <property type="entry name" value="PyrdxlP-dep_Trfase"/>
</dbReference>
<dbReference type="SUPFAM" id="SSF53383">
    <property type="entry name" value="PLP-dependent transferases"/>
    <property type="match status" value="1"/>
</dbReference>
<proteinExistence type="inferred from homology"/>
<dbReference type="Gene3D" id="3.90.1150.10">
    <property type="entry name" value="Aspartate Aminotransferase, domain 1"/>
    <property type="match status" value="1"/>
</dbReference>
<comment type="caution">
    <text evidence="7">The sequence shown here is derived from an EMBL/GenBank/DDBJ whole genome shotgun (WGS) entry which is preliminary data.</text>
</comment>
<dbReference type="GO" id="GO:0030170">
    <property type="term" value="F:pyridoxal phosphate binding"/>
    <property type="evidence" value="ECO:0007669"/>
    <property type="project" value="InterPro"/>
</dbReference>
<dbReference type="OrthoDB" id="9809616at2"/>
<dbReference type="EMBL" id="JRKS01000056">
    <property type="protein sequence ID" value="KGJ03116.1"/>
    <property type="molecule type" value="Genomic_DNA"/>
</dbReference>
<keyword evidence="4" id="KW-0663">Pyridoxal phosphate</keyword>
<dbReference type="InterPro" id="IPR015422">
    <property type="entry name" value="PyrdxlP-dep_Trfase_small"/>
</dbReference>
<organism evidence="7 8">
    <name type="scientific">Paracoccus sphaerophysae</name>
    <dbReference type="NCBI Taxonomy" id="690417"/>
    <lineage>
        <taxon>Bacteria</taxon>
        <taxon>Pseudomonadati</taxon>
        <taxon>Pseudomonadota</taxon>
        <taxon>Alphaproteobacteria</taxon>
        <taxon>Rhodobacterales</taxon>
        <taxon>Paracoccaceae</taxon>
        <taxon>Paracoccus</taxon>
    </lineage>
</organism>
<dbReference type="InterPro" id="IPR015421">
    <property type="entry name" value="PyrdxlP-dep_Trfase_major"/>
</dbReference>
<feature type="domain" description="Aminotransferase class I/classII large" evidence="6">
    <location>
        <begin position="38"/>
        <end position="358"/>
    </location>
</feature>
<evidence type="ECO:0000256" key="3">
    <source>
        <dbReference type="ARBA" id="ARBA00022679"/>
    </source>
</evidence>
<dbReference type="InterPro" id="IPR004839">
    <property type="entry name" value="Aminotransferase_I/II_large"/>
</dbReference>
<dbReference type="PANTHER" id="PTHR43643">
    <property type="entry name" value="HISTIDINOL-PHOSPHATE AMINOTRANSFERASE 2"/>
    <property type="match status" value="1"/>
</dbReference>
<keyword evidence="2 7" id="KW-0032">Aminotransferase</keyword>
<name>A0A099EYQ6_9RHOB</name>
<accession>A0A099EYQ6</accession>